<dbReference type="AlphaFoldDB" id="A0AAV7XA14"/>
<gene>
    <name evidence="1" type="ORF">ONE63_003602</name>
</gene>
<accession>A0AAV7XA14</accession>
<reference evidence="1" key="1">
    <citation type="submission" date="2022-12" db="EMBL/GenBank/DDBJ databases">
        <title>Chromosome-level genome assembly of the bean flower thrips Megalurothrips usitatus.</title>
        <authorList>
            <person name="Ma L."/>
            <person name="Liu Q."/>
            <person name="Li H."/>
            <person name="Cai W."/>
        </authorList>
    </citation>
    <scope>NUCLEOTIDE SEQUENCE</scope>
    <source>
        <strain evidence="1">Cailab_2022a</strain>
    </source>
</reference>
<comment type="caution">
    <text evidence="1">The sequence shown here is derived from an EMBL/GenBank/DDBJ whole genome shotgun (WGS) entry which is preliminary data.</text>
</comment>
<proteinExistence type="predicted"/>
<dbReference type="Proteomes" id="UP001075354">
    <property type="component" value="Chromosome 14"/>
</dbReference>
<sequence>MGDRLREVCIRFTRSTADLLQEALRVPALRYLEVHCPFDAPLECPRLPGRSPSLRWLRAGVYPLLTALALIRQCAATLEELELVAASTDPYGCPDLGEALRGCELRGLRKLTLLRATVDDTPCRHDELTCREQRLRLLFALKGVSACEVRCNECGTRTFDELLRNVFSAAAREGNRAS</sequence>
<evidence type="ECO:0000313" key="1">
    <source>
        <dbReference type="EMBL" id="KAJ1520476.1"/>
    </source>
</evidence>
<keyword evidence="2" id="KW-1185">Reference proteome</keyword>
<evidence type="ECO:0000313" key="2">
    <source>
        <dbReference type="Proteomes" id="UP001075354"/>
    </source>
</evidence>
<organism evidence="1 2">
    <name type="scientific">Megalurothrips usitatus</name>
    <name type="common">bean blossom thrips</name>
    <dbReference type="NCBI Taxonomy" id="439358"/>
    <lineage>
        <taxon>Eukaryota</taxon>
        <taxon>Metazoa</taxon>
        <taxon>Ecdysozoa</taxon>
        <taxon>Arthropoda</taxon>
        <taxon>Hexapoda</taxon>
        <taxon>Insecta</taxon>
        <taxon>Pterygota</taxon>
        <taxon>Neoptera</taxon>
        <taxon>Paraneoptera</taxon>
        <taxon>Thysanoptera</taxon>
        <taxon>Terebrantia</taxon>
        <taxon>Thripoidea</taxon>
        <taxon>Thripidae</taxon>
        <taxon>Megalurothrips</taxon>
    </lineage>
</organism>
<dbReference type="EMBL" id="JAPTSV010000014">
    <property type="protein sequence ID" value="KAJ1520476.1"/>
    <property type="molecule type" value="Genomic_DNA"/>
</dbReference>
<protein>
    <submittedName>
        <fullName evidence="1">Uncharacterized protein</fullName>
    </submittedName>
</protein>
<name>A0AAV7XA14_9NEOP</name>